<dbReference type="GO" id="GO:0043130">
    <property type="term" value="F:ubiquitin binding"/>
    <property type="evidence" value="ECO:0007669"/>
    <property type="project" value="InterPro"/>
</dbReference>
<dbReference type="SUPFAM" id="SSF50044">
    <property type="entry name" value="SH3-domain"/>
    <property type="match status" value="1"/>
</dbReference>
<feature type="region of interest" description="Disordered" evidence="10">
    <location>
        <begin position="400"/>
        <end position="459"/>
    </location>
</feature>
<dbReference type="Pfam" id="PF02809">
    <property type="entry name" value="UIM"/>
    <property type="match status" value="1"/>
</dbReference>
<dbReference type="PROSITE" id="PS50179">
    <property type="entry name" value="VHS"/>
    <property type="match status" value="1"/>
</dbReference>
<organism evidence="13 14">
    <name type="scientific">[Candida] arabinofermentans NRRL YB-2248</name>
    <dbReference type="NCBI Taxonomy" id="983967"/>
    <lineage>
        <taxon>Eukaryota</taxon>
        <taxon>Fungi</taxon>
        <taxon>Dikarya</taxon>
        <taxon>Ascomycota</taxon>
        <taxon>Saccharomycotina</taxon>
        <taxon>Pichiomycetes</taxon>
        <taxon>Pichiales</taxon>
        <taxon>Pichiaceae</taxon>
        <taxon>Ogataea</taxon>
        <taxon>Ogataea/Candida clade</taxon>
    </lineage>
</organism>
<evidence type="ECO:0000256" key="9">
    <source>
        <dbReference type="PROSITE-ProRule" id="PRU00192"/>
    </source>
</evidence>
<comment type="subcellular location">
    <subcellularLocation>
        <location evidence="1">Endosome membrane</location>
        <topology evidence="1">Peripheral membrane protein</topology>
        <orientation evidence="1">Cytoplasmic side</orientation>
    </subcellularLocation>
</comment>
<evidence type="ECO:0000256" key="2">
    <source>
        <dbReference type="ARBA" id="ARBA00009666"/>
    </source>
</evidence>
<evidence type="ECO:0000313" key="13">
    <source>
        <dbReference type="EMBL" id="ODV83907.1"/>
    </source>
</evidence>
<dbReference type="SMART" id="SM00288">
    <property type="entry name" value="VHS"/>
    <property type="match status" value="1"/>
</dbReference>
<evidence type="ECO:0000256" key="7">
    <source>
        <dbReference type="ARBA" id="ARBA00022753"/>
    </source>
</evidence>
<dbReference type="Pfam" id="PF00018">
    <property type="entry name" value="SH3_1"/>
    <property type="match status" value="1"/>
</dbReference>
<accession>A0A1E4SWR8</accession>
<dbReference type="InterPro" id="IPR050670">
    <property type="entry name" value="STAM"/>
</dbReference>
<feature type="compositionally biased region" description="Polar residues" evidence="10">
    <location>
        <begin position="400"/>
        <end position="432"/>
    </location>
</feature>
<dbReference type="Proteomes" id="UP000094801">
    <property type="component" value="Unassembled WGS sequence"/>
</dbReference>
<evidence type="ECO:0000313" key="14">
    <source>
        <dbReference type="Proteomes" id="UP000094801"/>
    </source>
</evidence>
<dbReference type="PRINTS" id="PR00452">
    <property type="entry name" value="SH3DOMAIN"/>
</dbReference>
<dbReference type="SMART" id="SM00326">
    <property type="entry name" value="SH3"/>
    <property type="match status" value="1"/>
</dbReference>
<dbReference type="SUPFAM" id="SSF48464">
    <property type="entry name" value="ENTH/VHS domain"/>
    <property type="match status" value="1"/>
</dbReference>
<evidence type="ECO:0000256" key="3">
    <source>
        <dbReference type="ARBA" id="ARBA00017923"/>
    </source>
</evidence>
<proteinExistence type="inferred from homology"/>
<evidence type="ECO:0000256" key="8">
    <source>
        <dbReference type="ARBA" id="ARBA00022927"/>
    </source>
</evidence>
<dbReference type="PRINTS" id="PR00499">
    <property type="entry name" value="P67PHOX"/>
</dbReference>
<dbReference type="GO" id="GO:0010008">
    <property type="term" value="C:endosome membrane"/>
    <property type="evidence" value="ECO:0007669"/>
    <property type="project" value="UniProtKB-SubCell"/>
</dbReference>
<dbReference type="PANTHER" id="PTHR45929">
    <property type="entry name" value="JAK PATHWAY SIGNAL TRANSDUCTION ADAPTOR MOLECULE"/>
    <property type="match status" value="1"/>
</dbReference>
<keyword evidence="5 9" id="KW-0728">SH3 domain</keyword>
<dbReference type="EMBL" id="KV453860">
    <property type="protein sequence ID" value="ODV83907.1"/>
    <property type="molecule type" value="Genomic_DNA"/>
</dbReference>
<dbReference type="Gene3D" id="1.25.40.90">
    <property type="match status" value="1"/>
</dbReference>
<evidence type="ECO:0000259" key="12">
    <source>
        <dbReference type="PROSITE" id="PS50179"/>
    </source>
</evidence>
<evidence type="ECO:0000256" key="1">
    <source>
        <dbReference type="ARBA" id="ARBA00004125"/>
    </source>
</evidence>
<dbReference type="GO" id="GO:0043328">
    <property type="term" value="P:protein transport to vacuole involved in ubiquitin-dependent protein catabolic process via the multivesicular body sorting pathway"/>
    <property type="evidence" value="ECO:0007669"/>
    <property type="project" value="TreeGrafter"/>
</dbReference>
<dbReference type="CDD" id="cd16978">
    <property type="entry name" value="VHS_HSE1"/>
    <property type="match status" value="1"/>
</dbReference>
<keyword evidence="8" id="KW-0653">Protein transport</keyword>
<dbReference type="GO" id="GO:0033565">
    <property type="term" value="C:ESCRT-0 complex"/>
    <property type="evidence" value="ECO:0007669"/>
    <property type="project" value="TreeGrafter"/>
</dbReference>
<keyword evidence="6" id="KW-0813">Transport</keyword>
<dbReference type="STRING" id="983967.A0A1E4SWR8"/>
<gene>
    <name evidence="13" type="ORF">CANARDRAFT_29630</name>
</gene>
<evidence type="ECO:0000256" key="6">
    <source>
        <dbReference type="ARBA" id="ARBA00022448"/>
    </source>
</evidence>
<evidence type="ECO:0000259" key="11">
    <source>
        <dbReference type="PROSITE" id="PS50002"/>
    </source>
</evidence>
<evidence type="ECO:0000256" key="5">
    <source>
        <dbReference type="ARBA" id="ARBA00022443"/>
    </source>
</evidence>
<feature type="compositionally biased region" description="Low complexity" evidence="10">
    <location>
        <begin position="187"/>
        <end position="205"/>
    </location>
</feature>
<dbReference type="OrthoDB" id="10255964at2759"/>
<comment type="similarity">
    <text evidence="2">Belongs to the STAM family.</text>
</comment>
<dbReference type="InterPro" id="IPR001452">
    <property type="entry name" value="SH3_domain"/>
</dbReference>
<dbReference type="SMART" id="SM00726">
    <property type="entry name" value="UIM"/>
    <property type="match status" value="1"/>
</dbReference>
<dbReference type="PANTHER" id="PTHR45929:SF3">
    <property type="entry name" value="JAK PATHWAY SIGNAL TRANSDUCTION ADAPTOR MOLECULE"/>
    <property type="match status" value="1"/>
</dbReference>
<dbReference type="GO" id="GO:0035091">
    <property type="term" value="F:phosphatidylinositol binding"/>
    <property type="evidence" value="ECO:0007669"/>
    <property type="project" value="InterPro"/>
</dbReference>
<protein>
    <recommendedName>
        <fullName evidence="3">Class E vacuolar protein-sorting machinery protein HSE1</fullName>
    </recommendedName>
    <alternativeName>
        <fullName evidence="4">Class E vacuolar protein-sorting machinery protein hse1</fullName>
    </alternativeName>
</protein>
<dbReference type="Gene3D" id="6.10.140.100">
    <property type="match status" value="1"/>
</dbReference>
<keyword evidence="7" id="KW-0967">Endosome</keyword>
<sequence>MSLRASIDKATSAELTEDDYGLLLDVVDTVKTDPDTNIEEAISIMKQKLETKNANVILRTITLVDFLAENCGAMMRGEIAKKSFVNNYMVKLLNDDSMHSSVKYAIIKEIYKLSKTFKGDESLKIMGEIFKDLKNSYLYLCQQAINEVDGKSVSVAAPSADLDEDEELKKAIELSLKDSQRPFPNIQPQQTSQPVQQVQVQNPTSEPIQNQPLPEEPVQQPSPDKVIALFDLSTEDPDTLAFKKDDIITIIEKVNEQWFRGCLHGKLGIIPYNYVKKISKTSSAEIDQLTKSLDESFNVEVFLSKLMSIKAELAKTPMSNKDFEQMLIKDEIPSTLDNILKKRSDLKSLLDLLKLRILELESIDDNISSSTQIYQNLLNESKQSAQQQPVNQQMANLSINQDSPSQFGNTNLYSNNPYLQSSYTGSVPSTYGQSQSQPHPQQQPQETGVGFQYSAPPGY</sequence>
<dbReference type="PROSITE" id="PS50330">
    <property type="entry name" value="UIM"/>
    <property type="match status" value="1"/>
</dbReference>
<feature type="region of interest" description="Disordered" evidence="10">
    <location>
        <begin position="180"/>
        <end position="221"/>
    </location>
</feature>
<dbReference type="Gene3D" id="2.30.30.40">
    <property type="entry name" value="SH3 Domains"/>
    <property type="match status" value="1"/>
</dbReference>
<evidence type="ECO:0000256" key="10">
    <source>
        <dbReference type="SAM" id="MobiDB-lite"/>
    </source>
</evidence>
<feature type="compositionally biased region" description="Low complexity" evidence="10">
    <location>
        <begin position="433"/>
        <end position="445"/>
    </location>
</feature>
<evidence type="ECO:0000256" key="4">
    <source>
        <dbReference type="ARBA" id="ARBA00018978"/>
    </source>
</evidence>
<dbReference type="InterPro" id="IPR002014">
    <property type="entry name" value="VHS_dom"/>
</dbReference>
<reference evidence="14" key="1">
    <citation type="submission" date="2016-04" db="EMBL/GenBank/DDBJ databases">
        <title>Comparative genomics of biotechnologically important yeasts.</title>
        <authorList>
            <consortium name="DOE Joint Genome Institute"/>
            <person name="Riley R."/>
            <person name="Haridas S."/>
            <person name="Wolfe K.H."/>
            <person name="Lopes M.R."/>
            <person name="Hittinger C.T."/>
            <person name="Goker M."/>
            <person name="Salamov A."/>
            <person name="Wisecaver J."/>
            <person name="Long T.M."/>
            <person name="Aerts A.L."/>
            <person name="Barry K."/>
            <person name="Choi C."/>
            <person name="Clum A."/>
            <person name="Coughlan A.Y."/>
            <person name="Deshpande S."/>
            <person name="Douglass A.P."/>
            <person name="Hanson S.J."/>
            <person name="Klenk H.-P."/>
            <person name="Labutti K."/>
            <person name="Lapidus A."/>
            <person name="Lindquist E."/>
            <person name="Lipzen A."/>
            <person name="Meier-Kolthoff J.P."/>
            <person name="Ohm R.A."/>
            <person name="Otillar R.P."/>
            <person name="Pangilinan J."/>
            <person name="Peng Y."/>
            <person name="Rokas A."/>
            <person name="Rosa C.A."/>
            <person name="Scheuner C."/>
            <person name="Sibirny A.A."/>
            <person name="Slot J.C."/>
            <person name="Stielow J.B."/>
            <person name="Sun H."/>
            <person name="Kurtzman C.P."/>
            <person name="Blackwell M."/>
            <person name="Grigoriev I.V."/>
            <person name="Jeffries T.W."/>
        </authorList>
    </citation>
    <scope>NUCLEOTIDE SEQUENCE [LARGE SCALE GENOMIC DNA]</scope>
    <source>
        <strain evidence="14">NRRL YB-2248</strain>
    </source>
</reference>
<dbReference type="InterPro" id="IPR036028">
    <property type="entry name" value="SH3-like_dom_sf"/>
</dbReference>
<feature type="domain" description="SH3" evidence="11">
    <location>
        <begin position="221"/>
        <end position="280"/>
    </location>
</feature>
<name>A0A1E4SWR8_9ASCO</name>
<feature type="domain" description="VHS" evidence="12">
    <location>
        <begin position="10"/>
        <end position="141"/>
    </location>
</feature>
<dbReference type="AlphaFoldDB" id="A0A1E4SWR8"/>
<dbReference type="InterPro" id="IPR003903">
    <property type="entry name" value="UIM_dom"/>
</dbReference>
<dbReference type="Pfam" id="PF00790">
    <property type="entry name" value="VHS"/>
    <property type="match status" value="1"/>
</dbReference>
<dbReference type="PROSITE" id="PS50002">
    <property type="entry name" value="SH3"/>
    <property type="match status" value="1"/>
</dbReference>
<keyword evidence="14" id="KW-1185">Reference proteome</keyword>
<dbReference type="InterPro" id="IPR008942">
    <property type="entry name" value="ENTH_VHS"/>
</dbReference>